<sequence>MENFDKFLKKMKLLSISVCENNTPYAFSAFYAYDEKSRFFAIASDSKTRHIQISIKNPKVSGTVALDTRIIGKIKGVQFNGILSPADETAKKIYFKKFPFALAMKPEIFKIHIVWLKFTDNSIGFGRKFLWQR</sequence>
<dbReference type="STRING" id="360107.CHAB381_0547"/>
<evidence type="ECO:0000313" key="1">
    <source>
        <dbReference type="EMBL" id="ABS51215.1"/>
    </source>
</evidence>
<dbReference type="InterPro" id="IPR012349">
    <property type="entry name" value="Split_barrel_FMN-bd"/>
</dbReference>
<accession>A7I0U4</accession>
<organism evidence="1 2">
    <name type="scientific">Campylobacter hominis (strain ATCC BAA-381 / DSM 21671 / CCUG 45161 / LMG 19568 / NCTC 13146 / CH001A)</name>
    <dbReference type="NCBI Taxonomy" id="360107"/>
    <lineage>
        <taxon>Bacteria</taxon>
        <taxon>Pseudomonadati</taxon>
        <taxon>Campylobacterota</taxon>
        <taxon>Epsilonproteobacteria</taxon>
        <taxon>Campylobacterales</taxon>
        <taxon>Campylobacteraceae</taxon>
        <taxon>Campylobacter</taxon>
    </lineage>
</organism>
<dbReference type="eggNOG" id="COG3787">
    <property type="taxonomic scope" value="Bacteria"/>
</dbReference>
<name>A7I0U4_CAMHC</name>
<dbReference type="SUPFAM" id="SSF50475">
    <property type="entry name" value="FMN-binding split barrel"/>
    <property type="match status" value="1"/>
</dbReference>
<dbReference type="OrthoDB" id="663512at2"/>
<proteinExistence type="predicted"/>
<dbReference type="KEGG" id="cha:CHAB381_0547"/>
<dbReference type="Gene3D" id="2.30.110.10">
    <property type="entry name" value="Electron Transport, Fmn-binding Protein, Chain A"/>
    <property type="match status" value="1"/>
</dbReference>
<gene>
    <name evidence="1" type="ordered locus">CHAB381_0547</name>
</gene>
<keyword evidence="2" id="KW-1185">Reference proteome</keyword>
<dbReference type="EMBL" id="CP000776">
    <property type="protein sequence ID" value="ABS51215.1"/>
    <property type="molecule type" value="Genomic_DNA"/>
</dbReference>
<dbReference type="HOGENOM" id="CLU_105087_3_0_7"/>
<dbReference type="AlphaFoldDB" id="A7I0U4"/>
<dbReference type="Proteomes" id="UP000002407">
    <property type="component" value="Chromosome"/>
</dbReference>
<protein>
    <submittedName>
        <fullName evidence="1">Protein YhbP</fullName>
    </submittedName>
</protein>
<reference evidence="2" key="1">
    <citation type="submission" date="2007-07" db="EMBL/GenBank/DDBJ databases">
        <title>Complete genome sequence of Campylobacter hominis ATCC BAA-381, a commensal isolated from the human gastrointestinal tract.</title>
        <authorList>
            <person name="Fouts D.E."/>
            <person name="Mongodin E.F."/>
            <person name="Puiu D."/>
            <person name="Sebastian Y."/>
            <person name="Miller W.G."/>
            <person name="Mandrell R.E."/>
            <person name="Nelson K.E."/>
        </authorList>
    </citation>
    <scope>NUCLEOTIDE SEQUENCE [LARGE SCALE GENOMIC DNA]</scope>
    <source>
        <strain evidence="2">ATCC BAA-381 / LMG 19568 / NCTC 13146 / CH001A</strain>
    </source>
</reference>
<evidence type="ECO:0000313" key="2">
    <source>
        <dbReference type="Proteomes" id="UP000002407"/>
    </source>
</evidence>
<dbReference type="RefSeq" id="WP_012108422.1">
    <property type="nucleotide sequence ID" value="NC_009714.1"/>
</dbReference>